<dbReference type="STRING" id="7395.A0A1A9VE16"/>
<organism evidence="2 3">
    <name type="scientific">Glossina austeni</name>
    <name type="common">Savannah tsetse fly</name>
    <dbReference type="NCBI Taxonomy" id="7395"/>
    <lineage>
        <taxon>Eukaryota</taxon>
        <taxon>Metazoa</taxon>
        <taxon>Ecdysozoa</taxon>
        <taxon>Arthropoda</taxon>
        <taxon>Hexapoda</taxon>
        <taxon>Insecta</taxon>
        <taxon>Pterygota</taxon>
        <taxon>Neoptera</taxon>
        <taxon>Endopterygota</taxon>
        <taxon>Diptera</taxon>
        <taxon>Brachycera</taxon>
        <taxon>Muscomorpha</taxon>
        <taxon>Hippoboscoidea</taxon>
        <taxon>Glossinidae</taxon>
        <taxon>Glossina</taxon>
    </lineage>
</organism>
<dbReference type="AlphaFoldDB" id="A0A1A9VE16"/>
<dbReference type="PANTHER" id="PTHR11736">
    <property type="entry name" value="MELANOMA-ASSOCIATED ANTIGEN MAGE ANTIGEN"/>
    <property type="match status" value="1"/>
</dbReference>
<protein>
    <submittedName>
        <fullName evidence="2">MAGE domain-containing protein</fullName>
    </submittedName>
</protein>
<proteinExistence type="predicted"/>
<evidence type="ECO:0000313" key="2">
    <source>
        <dbReference type="EnsemblMetazoa" id="GAUT034256-PA"/>
    </source>
</evidence>
<reference evidence="2" key="1">
    <citation type="submission" date="2020-05" db="UniProtKB">
        <authorList>
            <consortium name="EnsemblMetazoa"/>
        </authorList>
    </citation>
    <scope>IDENTIFICATION</scope>
    <source>
        <strain evidence="2">TTRI</strain>
    </source>
</reference>
<feature type="domain" description="MAGE" evidence="1">
    <location>
        <begin position="10"/>
        <end position="236"/>
    </location>
</feature>
<accession>A0A1A9VE16</accession>
<dbReference type="GO" id="GO:0005634">
    <property type="term" value="C:nucleus"/>
    <property type="evidence" value="ECO:0007669"/>
    <property type="project" value="TreeGrafter"/>
</dbReference>
<dbReference type="InterPro" id="IPR041899">
    <property type="entry name" value="MAGE_WH2"/>
</dbReference>
<dbReference type="PROSITE" id="PS50838">
    <property type="entry name" value="MAGE"/>
    <property type="match status" value="1"/>
</dbReference>
<dbReference type="EnsemblMetazoa" id="GAUT034256-RA">
    <property type="protein sequence ID" value="GAUT034256-PA"/>
    <property type="gene ID" value="GAUT034256"/>
</dbReference>
<dbReference type="Gene3D" id="1.10.10.1200">
    <property type="entry name" value="MAGE homology domain, winged helix WH1 motif"/>
    <property type="match status" value="1"/>
</dbReference>
<dbReference type="Pfam" id="PF01454">
    <property type="entry name" value="MAGE"/>
    <property type="match status" value="2"/>
</dbReference>
<dbReference type="InterPro" id="IPR041898">
    <property type="entry name" value="MAGE_WH1"/>
</dbReference>
<evidence type="ECO:0000259" key="1">
    <source>
        <dbReference type="PROSITE" id="PS50838"/>
    </source>
</evidence>
<name>A0A1A9VE16_GLOAU</name>
<evidence type="ECO:0000313" key="3">
    <source>
        <dbReference type="Proteomes" id="UP000078200"/>
    </source>
</evidence>
<sequence length="244" mass="28281">MDAPFNADEMKTSVNSIITYVLNGASTKLPIKERDIMQTIDKKGKLFTAALQTVKEILKETYGILMVAVPESKGGKCYICFSEDCGKSLIMLDEKQKSQLTLLFIILSFIFMRTTTSIPSISEAHLQNFLKALHIDFDVPHEYFGSNIRKLITDTFVKQLYLKREKSNSDLETEIKYINRRSRKLVLFKKQLLFFRFCYSWGYRAHQEFDKKCLLLATAQVMKKPAKTFRTKYIEVCKDEEDAC</sequence>
<dbReference type="SMART" id="SM01373">
    <property type="entry name" value="MAGE"/>
    <property type="match status" value="1"/>
</dbReference>
<dbReference type="Gene3D" id="1.10.10.1210">
    <property type="entry name" value="MAGE homology domain, winged helix WH2 motif"/>
    <property type="match status" value="1"/>
</dbReference>
<dbReference type="PANTHER" id="PTHR11736:SF14">
    <property type="entry name" value="NSE3 HOMOLOG, SMC5-SMC6 COMPLEX COMPONENT"/>
    <property type="match status" value="1"/>
</dbReference>
<keyword evidence="3" id="KW-1185">Reference proteome</keyword>
<dbReference type="InterPro" id="IPR037445">
    <property type="entry name" value="MAGE"/>
</dbReference>
<dbReference type="Proteomes" id="UP000078200">
    <property type="component" value="Unassembled WGS sequence"/>
</dbReference>
<dbReference type="VEuPathDB" id="VectorBase:GAUT034256"/>
<dbReference type="InterPro" id="IPR002190">
    <property type="entry name" value="MHD_dom"/>
</dbReference>